<dbReference type="Gene3D" id="2.60.120.260">
    <property type="entry name" value="Galactose-binding domain-like"/>
    <property type="match status" value="1"/>
</dbReference>
<feature type="compositionally biased region" description="Acidic residues" evidence="5">
    <location>
        <begin position="88"/>
        <end position="104"/>
    </location>
</feature>
<reference evidence="8 9" key="1">
    <citation type="submission" date="2020-06" db="EMBL/GenBank/DDBJ databases">
        <title>The yeast mating-type switching endonuclease HO is a domesticated member of an unorthodox homing genetic element family.</title>
        <authorList>
            <person name="Coughlan A.Y."/>
            <person name="Lombardi L."/>
            <person name="Braun-Galleani S."/>
            <person name="Martos A.R."/>
            <person name="Galeote V."/>
            <person name="Bigey F."/>
            <person name="Dequin S."/>
            <person name="Byrne K.P."/>
            <person name="Wolfe K.H."/>
        </authorList>
    </citation>
    <scope>NUCLEOTIDE SEQUENCE [LARGE SCALE GENOMIC DNA]</scope>
    <source>
        <strain evidence="8 9">CBS2947</strain>
    </source>
</reference>
<feature type="domain" description="SUN" evidence="7">
    <location>
        <begin position="415"/>
        <end position="608"/>
    </location>
</feature>
<feature type="region of interest" description="Disordered" evidence="5">
    <location>
        <begin position="81"/>
        <end position="104"/>
    </location>
</feature>
<dbReference type="Proteomes" id="UP000510647">
    <property type="component" value="Chromosome 5"/>
</dbReference>
<evidence type="ECO:0000256" key="1">
    <source>
        <dbReference type="ARBA" id="ARBA00004370"/>
    </source>
</evidence>
<evidence type="ECO:0000256" key="2">
    <source>
        <dbReference type="ARBA" id="ARBA00022692"/>
    </source>
</evidence>
<protein>
    <recommendedName>
        <fullName evidence="7">SUN domain-containing protein</fullName>
    </recommendedName>
</protein>
<feature type="compositionally biased region" description="Low complexity" evidence="5">
    <location>
        <begin position="617"/>
        <end position="633"/>
    </location>
</feature>
<dbReference type="PANTHER" id="PTHR12911:SF8">
    <property type="entry name" value="KLAROID PROTEIN-RELATED"/>
    <property type="match status" value="1"/>
</dbReference>
<dbReference type="GO" id="GO:0034993">
    <property type="term" value="C:meiotic nuclear membrane microtubule tethering complex"/>
    <property type="evidence" value="ECO:0007669"/>
    <property type="project" value="TreeGrafter"/>
</dbReference>
<dbReference type="EMBL" id="CP059271">
    <property type="protein sequence ID" value="QLQ81125.1"/>
    <property type="molecule type" value="Genomic_DNA"/>
</dbReference>
<dbReference type="PROSITE" id="PS51469">
    <property type="entry name" value="SUN"/>
    <property type="match status" value="1"/>
</dbReference>
<gene>
    <name evidence="8" type="ORF">HG537_0E04800</name>
</gene>
<comment type="subcellular location">
    <subcellularLocation>
        <location evidence="1">Membrane</location>
    </subcellularLocation>
</comment>
<dbReference type="PANTHER" id="PTHR12911">
    <property type="entry name" value="SAD1/UNC-84-LIKE PROTEIN-RELATED"/>
    <property type="match status" value="1"/>
</dbReference>
<dbReference type="OrthoDB" id="4065610at2759"/>
<organism evidence="8 9">
    <name type="scientific">Torulaspora globosa</name>
    <dbReference type="NCBI Taxonomy" id="48254"/>
    <lineage>
        <taxon>Eukaryota</taxon>
        <taxon>Fungi</taxon>
        <taxon>Dikarya</taxon>
        <taxon>Ascomycota</taxon>
        <taxon>Saccharomycotina</taxon>
        <taxon>Saccharomycetes</taxon>
        <taxon>Saccharomycetales</taxon>
        <taxon>Saccharomycetaceae</taxon>
        <taxon>Torulaspora</taxon>
    </lineage>
</organism>
<feature type="transmembrane region" description="Helical" evidence="6">
    <location>
        <begin position="153"/>
        <end position="175"/>
    </location>
</feature>
<evidence type="ECO:0000256" key="4">
    <source>
        <dbReference type="ARBA" id="ARBA00023136"/>
    </source>
</evidence>
<keyword evidence="2 6" id="KW-0812">Transmembrane</keyword>
<proteinExistence type="predicted"/>
<dbReference type="AlphaFoldDB" id="A0A7H9HXA2"/>
<keyword evidence="3 6" id="KW-1133">Transmembrane helix</keyword>
<evidence type="ECO:0000313" key="9">
    <source>
        <dbReference type="Proteomes" id="UP000510647"/>
    </source>
</evidence>
<feature type="region of interest" description="Disordered" evidence="5">
    <location>
        <begin position="118"/>
        <end position="140"/>
    </location>
</feature>
<evidence type="ECO:0000313" key="8">
    <source>
        <dbReference type="EMBL" id="QLQ81125.1"/>
    </source>
</evidence>
<feature type="region of interest" description="Disordered" evidence="5">
    <location>
        <begin position="642"/>
        <end position="673"/>
    </location>
</feature>
<feature type="region of interest" description="Disordered" evidence="5">
    <location>
        <begin position="617"/>
        <end position="636"/>
    </location>
</feature>
<name>A0A7H9HXA2_9SACH</name>
<dbReference type="GO" id="GO:0043495">
    <property type="term" value="F:protein-membrane adaptor activity"/>
    <property type="evidence" value="ECO:0007669"/>
    <property type="project" value="TreeGrafter"/>
</dbReference>
<evidence type="ECO:0000256" key="6">
    <source>
        <dbReference type="SAM" id="Phobius"/>
    </source>
</evidence>
<keyword evidence="9" id="KW-1185">Reference proteome</keyword>
<evidence type="ECO:0000256" key="5">
    <source>
        <dbReference type="SAM" id="MobiDB-lite"/>
    </source>
</evidence>
<dbReference type="InterPro" id="IPR045119">
    <property type="entry name" value="SUN1-5"/>
</dbReference>
<accession>A0A7H9HXA2</accession>
<evidence type="ECO:0000259" key="7">
    <source>
        <dbReference type="PROSITE" id="PS51469"/>
    </source>
</evidence>
<evidence type="ECO:0000256" key="3">
    <source>
        <dbReference type="ARBA" id="ARBA00022989"/>
    </source>
</evidence>
<sequence>MAESDGKDRIYNKSMKAAYADLLMEKMASGTQSAVYDNNEGGCEEGEVAMIQDDEENDAEGDDGYYGRFKRSILRDRGDEFEKTSISEQEEEDDGWLDDNSTLDEDYTDEADRSFYADNAEEESEEYGEEEDYQNDGRYGDEESLAGLGSRKWSLIGLALVIMFIIGPAMNGLLFSGQTSVKPLSGSPAIQKQINHLYSEMTTREQRAKSEFDKTIKVIISQFEKKIKELLPANVMKLQNQLESLTNRVNNLSFSLSQREYSSGPVFTIDNVTEWQHRLMRDLETSLPRQIPVVMNNETSMLVLPELNNYLAQVISSLVQERDTAREEQSLRYDLNSYVKEILANEFQYVDKAFFISELNRRMQLNKHEIWQEMNDKLDQYKLESERDRGSSETIPQQYSNILLKKLVNKIYNTNQHQWEDDLDYATFAQGTKLLNHLTSSTWNLGNGVSPVELLRDSRIGSSTYWQCSGSRGCSWAVRFKEPAYLTRVSYVHGRFNNNLHMMNSAPKIISVYVKLAKSTPNVDIKKLTELAKSFKQGQPFSKDSQHIRIGQYHYSLTDNQVRQVLPLPSWFIQLKPLVRSVVFEVNENHGNTRFTSLRKFIINAVTQEDLRIMESNSFPFTSDDPPDYTSSSIDKTRLKAAKLDQSDEAPQLEDDPSKVRIPSFGQDEPDST</sequence>
<dbReference type="InterPro" id="IPR012919">
    <property type="entry name" value="SUN_dom"/>
</dbReference>
<feature type="compositionally biased region" description="Acidic residues" evidence="5">
    <location>
        <begin position="119"/>
        <end position="134"/>
    </location>
</feature>
<keyword evidence="4 6" id="KW-0472">Membrane</keyword>